<dbReference type="PROSITE" id="PS50893">
    <property type="entry name" value="ABC_TRANSPORTER_2"/>
    <property type="match status" value="2"/>
</dbReference>
<evidence type="ECO:0000256" key="2">
    <source>
        <dbReference type="ARBA" id="ARBA00022737"/>
    </source>
</evidence>
<feature type="domain" description="ABC transporter" evidence="5">
    <location>
        <begin position="3"/>
        <end position="238"/>
    </location>
</feature>
<dbReference type="Proteomes" id="UP000675664">
    <property type="component" value="Unassembled WGS sequence"/>
</dbReference>
<evidence type="ECO:0000313" key="6">
    <source>
        <dbReference type="EMBL" id="MBR0599259.1"/>
    </source>
</evidence>
<dbReference type="PANTHER" id="PTHR43790:SF9">
    <property type="entry name" value="GALACTOFURANOSE TRANSPORTER ATP-BINDING PROTEIN YTFR"/>
    <property type="match status" value="1"/>
</dbReference>
<reference evidence="6" key="2">
    <citation type="submission" date="2021-04" db="EMBL/GenBank/DDBJ databases">
        <authorList>
            <person name="Liu J."/>
        </authorList>
    </citation>
    <scope>NUCLEOTIDE SEQUENCE</scope>
    <source>
        <strain evidence="6">BAD-6</strain>
    </source>
</reference>
<dbReference type="Pfam" id="PF00005">
    <property type="entry name" value="ABC_tran"/>
    <property type="match status" value="2"/>
</dbReference>
<keyword evidence="4 6" id="KW-0067">ATP-binding</keyword>
<dbReference type="SMART" id="SM00382">
    <property type="entry name" value="AAA"/>
    <property type="match status" value="1"/>
</dbReference>
<dbReference type="InterPro" id="IPR003593">
    <property type="entry name" value="AAA+_ATPase"/>
</dbReference>
<evidence type="ECO:0000313" key="7">
    <source>
        <dbReference type="Proteomes" id="UP000675664"/>
    </source>
</evidence>
<proteinExistence type="predicted"/>
<comment type="caution">
    <text evidence="6">The sequence shown here is derived from an EMBL/GenBank/DDBJ whole genome shotgun (WGS) entry which is preliminary data.</text>
</comment>
<gene>
    <name evidence="6" type="ORF">KCX82_15325</name>
</gene>
<feature type="domain" description="ABC transporter" evidence="5">
    <location>
        <begin position="252"/>
        <end position="496"/>
    </location>
</feature>
<dbReference type="Gene3D" id="3.40.50.300">
    <property type="entry name" value="P-loop containing nucleotide triphosphate hydrolases"/>
    <property type="match status" value="2"/>
</dbReference>
<dbReference type="InterPro" id="IPR017871">
    <property type="entry name" value="ABC_transporter-like_CS"/>
</dbReference>
<dbReference type="PROSITE" id="PS00211">
    <property type="entry name" value="ABC_TRANSPORTER_1"/>
    <property type="match status" value="1"/>
</dbReference>
<keyword evidence="7" id="KW-1185">Reference proteome</keyword>
<dbReference type="CDD" id="cd03215">
    <property type="entry name" value="ABC_Carb_Monos_II"/>
    <property type="match status" value="1"/>
</dbReference>
<dbReference type="InterPro" id="IPR027417">
    <property type="entry name" value="P-loop_NTPase"/>
</dbReference>
<sequence length="502" mass="55498">MILEVKGIRKCFGGVVALSDGNLVCRRGKITGLLGANGSGKSTISKIITGVYDADCGEINYNGKCVKYKNPNEARQAGIAMVFQNLSLIPDLTVWQNIVLGAEQKKGIGLDNKCAREISEEIISKLHPGLDINKKVNQLNPGEMQIVEIAKAISAEPKLLILDEPTAALEQAQVKNLFHYMRELANHGVSMIFTSHRMWEVMEICDDVIIFRNGENVASIDFHKEGKDAERIIGYITGDSKKTECEIENRQIAGETVLSIKGMNYGKHLRDISFELRKGEVLGIGGLAGQGQNELLLALAGAYPEMKCEAELKGRKIKLTKPVNAVRNSILLVPGDRQLEGLFLKDSVYKNTIFPKLALKRQPIFTPSKKYRKECEQIVKALSVKTHNIDTPVGTLSGGNQQKVVVGKWLTFDINVLLLADPAKGVDIGAKRDLYQYIVDMVKEKNTSVILYASDSEELIQYCDRVLIMYEGQLVETLEGCDINEDAIVSASMRVNRTTEVN</sequence>
<evidence type="ECO:0000256" key="1">
    <source>
        <dbReference type="ARBA" id="ARBA00022448"/>
    </source>
</evidence>
<accession>A0A8J8B2F8</accession>
<dbReference type="GO" id="GO:0016887">
    <property type="term" value="F:ATP hydrolysis activity"/>
    <property type="evidence" value="ECO:0007669"/>
    <property type="project" value="InterPro"/>
</dbReference>
<dbReference type="AlphaFoldDB" id="A0A8J8B2F8"/>
<dbReference type="InterPro" id="IPR050107">
    <property type="entry name" value="ABC_carbohydrate_import_ATPase"/>
</dbReference>
<evidence type="ECO:0000256" key="3">
    <source>
        <dbReference type="ARBA" id="ARBA00022741"/>
    </source>
</evidence>
<organism evidence="6 7">
    <name type="scientific">Sinanaerobacter chloroacetimidivorans</name>
    <dbReference type="NCBI Taxonomy" id="2818044"/>
    <lineage>
        <taxon>Bacteria</taxon>
        <taxon>Bacillati</taxon>
        <taxon>Bacillota</taxon>
        <taxon>Clostridia</taxon>
        <taxon>Peptostreptococcales</taxon>
        <taxon>Anaerovoracaceae</taxon>
        <taxon>Sinanaerobacter</taxon>
    </lineage>
</organism>
<dbReference type="PANTHER" id="PTHR43790">
    <property type="entry name" value="CARBOHYDRATE TRANSPORT ATP-BINDING PROTEIN MG119-RELATED"/>
    <property type="match status" value="1"/>
</dbReference>
<evidence type="ECO:0000256" key="4">
    <source>
        <dbReference type="ARBA" id="ARBA00022840"/>
    </source>
</evidence>
<dbReference type="CDD" id="cd03216">
    <property type="entry name" value="ABC_Carb_Monos_I"/>
    <property type="match status" value="1"/>
</dbReference>
<dbReference type="SUPFAM" id="SSF52540">
    <property type="entry name" value="P-loop containing nucleoside triphosphate hydrolases"/>
    <property type="match status" value="2"/>
</dbReference>
<evidence type="ECO:0000259" key="5">
    <source>
        <dbReference type="PROSITE" id="PS50893"/>
    </source>
</evidence>
<dbReference type="GO" id="GO:0005524">
    <property type="term" value="F:ATP binding"/>
    <property type="evidence" value="ECO:0007669"/>
    <property type="project" value="UniProtKB-KW"/>
</dbReference>
<keyword evidence="1" id="KW-0813">Transport</keyword>
<dbReference type="InterPro" id="IPR003439">
    <property type="entry name" value="ABC_transporter-like_ATP-bd"/>
</dbReference>
<name>A0A8J8B2F8_9FIRM</name>
<dbReference type="RefSeq" id="WP_227019391.1">
    <property type="nucleotide sequence ID" value="NZ_JAGSND010000011.1"/>
</dbReference>
<protein>
    <submittedName>
        <fullName evidence="6">Sugar ABC transporter ATP-binding protein</fullName>
    </submittedName>
</protein>
<keyword evidence="3" id="KW-0547">Nucleotide-binding</keyword>
<keyword evidence="2" id="KW-0677">Repeat</keyword>
<reference evidence="6" key="1">
    <citation type="submission" date="2021-04" db="EMBL/GenBank/DDBJ databases">
        <title>Sinoanaerobacter chloroacetimidivorans sp. nov., an obligate anaerobic bacterium isolated from anaerobic sludge.</title>
        <authorList>
            <person name="Bao Y."/>
        </authorList>
    </citation>
    <scope>NUCLEOTIDE SEQUENCE</scope>
    <source>
        <strain evidence="6">BAD-6</strain>
    </source>
</reference>
<dbReference type="EMBL" id="JAGSND010000011">
    <property type="protein sequence ID" value="MBR0599259.1"/>
    <property type="molecule type" value="Genomic_DNA"/>
</dbReference>